<dbReference type="Proteomes" id="UP001215956">
    <property type="component" value="Unassembled WGS sequence"/>
</dbReference>
<evidence type="ECO:0000313" key="1">
    <source>
        <dbReference type="EMBL" id="MDF0593503.1"/>
    </source>
</evidence>
<protein>
    <submittedName>
        <fullName evidence="1">Uncharacterized protein</fullName>
    </submittedName>
</protein>
<keyword evidence="2" id="KW-1185">Reference proteome</keyword>
<evidence type="ECO:0000313" key="2">
    <source>
        <dbReference type="Proteomes" id="UP001215956"/>
    </source>
</evidence>
<organism evidence="1 2">
    <name type="scientific">Candidatus Methanocrinis alkalitolerans</name>
    <dbReference type="NCBI Taxonomy" id="3033395"/>
    <lineage>
        <taxon>Archaea</taxon>
        <taxon>Methanobacteriati</taxon>
        <taxon>Methanobacteriota</taxon>
        <taxon>Stenosarchaea group</taxon>
        <taxon>Methanomicrobia</taxon>
        <taxon>Methanotrichales</taxon>
        <taxon>Methanotrichaceae</taxon>
        <taxon>Methanocrinis</taxon>
    </lineage>
</organism>
<proteinExistence type="predicted"/>
<reference evidence="1 2" key="1">
    <citation type="submission" date="2023-03" db="EMBL/GenBank/DDBJ databases">
        <title>Whole genome sequencing of Methanotrichaceae archaeon M04Ac.</title>
        <authorList>
            <person name="Khomyakova M.A."/>
            <person name="Merkel A.Y."/>
            <person name="Slobodkin A.I."/>
        </authorList>
    </citation>
    <scope>NUCLEOTIDE SEQUENCE [LARGE SCALE GENOMIC DNA]</scope>
    <source>
        <strain evidence="1 2">M04Ac</strain>
    </source>
</reference>
<name>A0ABT5XFW1_9EURY</name>
<accession>A0ABT5XFW1</accession>
<gene>
    <name evidence="1" type="ORF">P0O24_07895</name>
</gene>
<sequence length="111" mass="13057">MISEDCDMDRFIDAIADLPYHDLLIFTLKEGYAADDLLVHRRREGASPEEMERISEYNRGLRSFIFLLQTGQRPDLASEGERENYNRFRRVAANLVERKELLPAILDYFDE</sequence>
<dbReference type="RefSeq" id="WP_316969208.1">
    <property type="nucleotide sequence ID" value="NZ_JARFPL010000022.1"/>
</dbReference>
<comment type="caution">
    <text evidence="1">The sequence shown here is derived from an EMBL/GenBank/DDBJ whole genome shotgun (WGS) entry which is preliminary data.</text>
</comment>
<dbReference type="EMBL" id="JARFPL010000022">
    <property type="protein sequence ID" value="MDF0593503.1"/>
    <property type="molecule type" value="Genomic_DNA"/>
</dbReference>